<sequence>MQSALERMETLGPNREPACLQALRTFIKGGTAADLEPVLAAVRAAGLAEEASERVRSLRPETENQEAAKTLALRLAPLAAAEQQRRAARWQLDTRRTLIRFNYAKETGALDFDDGDLHALFLQAFRLEGLVLALDLGKRPRPLLTSGLPLAAGLGSRCEPMDAVLKREPPEDSAELITRLNGRLPEGLRIEQWMSLPGYATAPSELARLSRWTWKVDPGLRTRAEAGTAAFLQASTWPWERGPGKSETPLDLRRVIPDMRWTDAGLDFTTRMGPHLAVNPLKLLGAVLGLEPADITGLVRTGVDYDPDPRLGQADRFEPKLKNMYEDAVLLGGGSNIVLVDEDDDEPTILG</sequence>
<dbReference type="EMBL" id="JADKCH010000001">
    <property type="protein sequence ID" value="MBK8571525.1"/>
    <property type="molecule type" value="Genomic_DNA"/>
</dbReference>
<organism evidence="2 3">
    <name type="scientific">Candidatus Geothrix odensensis</name>
    <dbReference type="NCBI Taxonomy" id="2954440"/>
    <lineage>
        <taxon>Bacteria</taxon>
        <taxon>Pseudomonadati</taxon>
        <taxon>Acidobacteriota</taxon>
        <taxon>Holophagae</taxon>
        <taxon>Holophagales</taxon>
        <taxon>Holophagaceae</taxon>
        <taxon>Geothrix</taxon>
    </lineage>
</organism>
<reference evidence="2 3" key="1">
    <citation type="submission" date="2020-10" db="EMBL/GenBank/DDBJ databases">
        <title>Connecting structure to function with the recovery of over 1000 high-quality activated sludge metagenome-assembled genomes encoding full-length rRNA genes using long-read sequencing.</title>
        <authorList>
            <person name="Singleton C.M."/>
            <person name="Petriglieri F."/>
            <person name="Kristensen J.M."/>
            <person name="Kirkegaard R.H."/>
            <person name="Michaelsen T.Y."/>
            <person name="Andersen M.H."/>
            <person name="Karst S.M."/>
            <person name="Dueholm M.S."/>
            <person name="Nielsen P.H."/>
            <person name="Albertsen M."/>
        </authorList>
    </citation>
    <scope>NUCLEOTIDE SEQUENCE [LARGE SCALE GENOMIC DNA]</scope>
    <source>
        <strain evidence="2">OdNE_18-Q3-R46-58_MAXAC.008</strain>
    </source>
</reference>
<dbReference type="InterPro" id="IPR018768">
    <property type="entry name" value="DUF2344"/>
</dbReference>
<protein>
    <submittedName>
        <fullName evidence="2">DUF2344 domain-containing protein</fullName>
    </submittedName>
</protein>
<accession>A0A936F0W8</accession>
<dbReference type="AlphaFoldDB" id="A0A936F0W8"/>
<evidence type="ECO:0000259" key="1">
    <source>
        <dbReference type="Pfam" id="PF10105"/>
    </source>
</evidence>
<dbReference type="Pfam" id="PF10105">
    <property type="entry name" value="DUF2344"/>
    <property type="match status" value="1"/>
</dbReference>
<name>A0A936F0W8_9BACT</name>
<feature type="domain" description="DUF2344" evidence="1">
    <location>
        <begin position="100"/>
        <end position="262"/>
    </location>
</feature>
<evidence type="ECO:0000313" key="3">
    <source>
        <dbReference type="Proteomes" id="UP000709959"/>
    </source>
</evidence>
<dbReference type="Proteomes" id="UP000709959">
    <property type="component" value="Unassembled WGS sequence"/>
</dbReference>
<gene>
    <name evidence="2" type="ORF">IPN91_02565</name>
</gene>
<comment type="caution">
    <text evidence="2">The sequence shown here is derived from an EMBL/GenBank/DDBJ whole genome shotgun (WGS) entry which is preliminary data.</text>
</comment>
<proteinExistence type="predicted"/>
<evidence type="ECO:0000313" key="2">
    <source>
        <dbReference type="EMBL" id="MBK8571525.1"/>
    </source>
</evidence>